<sequence length="586" mass="61870">MHHRSLRRIGSLALGIAFVAALAAPTTPAFATTCTTSPRIDGSFVQPGLIDGFTSTQLTSELSTLNNACLNSQVLQWTADTKNSTTVYPSGLSGYSQSTSTDVVSRVLTAADSAGISEYLGLQTNDDWWNKYASDNTWLTNEAAKANALADDLYAKYGTHASLAGWYLPFEVDNWNFTSTTSWSNMASFYTTIANHLHTLTPGKPVIISPFYNTSGGQTSSQWTTMWTSILSSAPIDVIALQDGVGAGHATTAQLSTWFSATKSAITAGRPATQLWADSETFNPDFTPMSISHVVADLNAVSPYVSKTMSFSYDHYDSPSQVPAVYDTTYRNYLSSGTVESSAPTVPTSVTATNAGITAINLSWTASTDNIGVAGYQIYRGGALVKTLQGTSTSFSDVGLSPSTAYTYQTAAFDAAGNVSSLSSSASATTSAAPAPSPLVSSGKTYTTTLAADPSYPDTGGTELTNGTTGSTNYTDAAWQGRNSASVYSFTVDLGTSKTINQIGTSWLQTKSVFIFLPSQIAVSVSMNGTTFTPLVTLNAPAISDADQRYTYAGYNLSGTGRYVKFTITPASSAWSFVDEVTVRGN</sequence>
<name>A0ABW1VJU1_9MICO</name>
<dbReference type="EMBL" id="JBHSTP010000003">
    <property type="protein sequence ID" value="MFC6357068.1"/>
    <property type="molecule type" value="Genomic_DNA"/>
</dbReference>
<evidence type="ECO:0000313" key="7">
    <source>
        <dbReference type="Proteomes" id="UP001596306"/>
    </source>
</evidence>
<dbReference type="RefSeq" id="WP_386732459.1">
    <property type="nucleotide sequence ID" value="NZ_JBHSTP010000003.1"/>
</dbReference>
<dbReference type="Gene3D" id="2.60.120.260">
    <property type="entry name" value="Galactose-binding domain-like"/>
    <property type="match status" value="1"/>
</dbReference>
<dbReference type="InterPro" id="IPR036116">
    <property type="entry name" value="FN3_sf"/>
</dbReference>
<dbReference type="CDD" id="cd00063">
    <property type="entry name" value="FN3"/>
    <property type="match status" value="1"/>
</dbReference>
<keyword evidence="1" id="KW-0326">Glycosidase</keyword>
<gene>
    <name evidence="6" type="ORF">ACFQB0_13230</name>
</gene>
<dbReference type="InterPro" id="IPR000421">
    <property type="entry name" value="FA58C"/>
</dbReference>
<dbReference type="SUPFAM" id="SSF51445">
    <property type="entry name" value="(Trans)glycosidases"/>
    <property type="match status" value="1"/>
</dbReference>
<evidence type="ECO:0000256" key="1">
    <source>
        <dbReference type="ARBA" id="ARBA00023295"/>
    </source>
</evidence>
<dbReference type="Gene3D" id="2.60.40.10">
    <property type="entry name" value="Immunoglobulins"/>
    <property type="match status" value="1"/>
</dbReference>
<dbReference type="Proteomes" id="UP001596306">
    <property type="component" value="Unassembled WGS sequence"/>
</dbReference>
<evidence type="ECO:0000259" key="5">
    <source>
        <dbReference type="PROSITE" id="PS50853"/>
    </source>
</evidence>
<dbReference type="PROSITE" id="PS50022">
    <property type="entry name" value="FA58C_3"/>
    <property type="match status" value="1"/>
</dbReference>
<dbReference type="Gene3D" id="3.20.20.80">
    <property type="entry name" value="Glycosidases"/>
    <property type="match status" value="1"/>
</dbReference>
<reference evidence="7" key="1">
    <citation type="journal article" date="2019" name="Int. J. Syst. Evol. Microbiol.">
        <title>The Global Catalogue of Microorganisms (GCM) 10K type strain sequencing project: providing services to taxonomists for standard genome sequencing and annotation.</title>
        <authorList>
            <consortium name="The Broad Institute Genomics Platform"/>
            <consortium name="The Broad Institute Genome Sequencing Center for Infectious Disease"/>
            <person name="Wu L."/>
            <person name="Ma J."/>
        </authorList>
    </citation>
    <scope>NUCLEOTIDE SEQUENCE [LARGE SCALE GENOMIC DNA]</scope>
    <source>
        <strain evidence="7">CCUG 43304</strain>
    </source>
</reference>
<evidence type="ECO:0000259" key="4">
    <source>
        <dbReference type="PROSITE" id="PS50022"/>
    </source>
</evidence>
<keyword evidence="3" id="KW-0732">Signal</keyword>
<dbReference type="InterPro" id="IPR017853">
    <property type="entry name" value="GH"/>
</dbReference>
<feature type="signal peptide" evidence="3">
    <location>
        <begin position="1"/>
        <end position="31"/>
    </location>
</feature>
<evidence type="ECO:0000313" key="6">
    <source>
        <dbReference type="EMBL" id="MFC6357068.1"/>
    </source>
</evidence>
<dbReference type="InterPro" id="IPR003961">
    <property type="entry name" value="FN3_dom"/>
</dbReference>
<dbReference type="Pfam" id="PF00041">
    <property type="entry name" value="fn3"/>
    <property type="match status" value="1"/>
</dbReference>
<dbReference type="InterPro" id="IPR008979">
    <property type="entry name" value="Galactose-bd-like_sf"/>
</dbReference>
<evidence type="ECO:0000256" key="3">
    <source>
        <dbReference type="SAM" id="SignalP"/>
    </source>
</evidence>
<dbReference type="InterPro" id="IPR027849">
    <property type="entry name" value="DUF4434"/>
</dbReference>
<dbReference type="InterPro" id="IPR013783">
    <property type="entry name" value="Ig-like_fold"/>
</dbReference>
<keyword evidence="1" id="KW-0378">Hydrolase</keyword>
<proteinExistence type="predicted"/>
<keyword evidence="2" id="KW-0119">Carbohydrate metabolism</keyword>
<dbReference type="SMART" id="SM00060">
    <property type="entry name" value="FN3"/>
    <property type="match status" value="1"/>
</dbReference>
<feature type="chain" id="PRO_5046753690" evidence="3">
    <location>
        <begin position="32"/>
        <end position="586"/>
    </location>
</feature>
<keyword evidence="2" id="KW-0624">Polysaccharide degradation</keyword>
<dbReference type="PROSITE" id="PS50853">
    <property type="entry name" value="FN3"/>
    <property type="match status" value="1"/>
</dbReference>
<protein>
    <submittedName>
        <fullName evidence="6">DUF4434 domain-containing protein</fullName>
    </submittedName>
</protein>
<keyword evidence="7" id="KW-1185">Reference proteome</keyword>
<dbReference type="SUPFAM" id="SSF49785">
    <property type="entry name" value="Galactose-binding domain-like"/>
    <property type="match status" value="1"/>
</dbReference>
<dbReference type="Pfam" id="PF00754">
    <property type="entry name" value="F5_F8_type_C"/>
    <property type="match status" value="1"/>
</dbReference>
<evidence type="ECO:0000256" key="2">
    <source>
        <dbReference type="ARBA" id="ARBA00023326"/>
    </source>
</evidence>
<organism evidence="6 7">
    <name type="scientific">Luethyella okanaganae</name>
    <dbReference type="NCBI Taxonomy" id="69372"/>
    <lineage>
        <taxon>Bacteria</taxon>
        <taxon>Bacillati</taxon>
        <taxon>Actinomycetota</taxon>
        <taxon>Actinomycetes</taxon>
        <taxon>Micrococcales</taxon>
        <taxon>Microbacteriaceae</taxon>
        <taxon>Luethyella</taxon>
    </lineage>
</organism>
<accession>A0ABW1VJU1</accession>
<dbReference type="SUPFAM" id="SSF49265">
    <property type="entry name" value="Fibronectin type III"/>
    <property type="match status" value="1"/>
</dbReference>
<comment type="caution">
    <text evidence="6">The sequence shown here is derived from an EMBL/GenBank/DDBJ whole genome shotgun (WGS) entry which is preliminary data.</text>
</comment>
<dbReference type="Pfam" id="PF14488">
    <property type="entry name" value="DUF4434"/>
    <property type="match status" value="1"/>
</dbReference>
<feature type="domain" description="Fibronectin type-III" evidence="5">
    <location>
        <begin position="346"/>
        <end position="433"/>
    </location>
</feature>
<feature type="domain" description="F5/8 type C" evidence="4">
    <location>
        <begin position="433"/>
        <end position="586"/>
    </location>
</feature>